<dbReference type="Proteomes" id="UP000228380">
    <property type="component" value="Unplaced"/>
</dbReference>
<dbReference type="RefSeq" id="XP_026665043.1">
    <property type="nucleotide sequence ID" value="XM_026809242.2"/>
</dbReference>
<name>A0A8B8JBH5_PHODC</name>
<evidence type="ECO:0000313" key="2">
    <source>
        <dbReference type="Proteomes" id="UP000228380"/>
    </source>
</evidence>
<sequence length="196" mass="22095">MASATLLASPKTTPHPSPFLQQGKGRDAVYVAAVPLRAAKGPSQMLMSAAYSLGLWDLQHFMVIIKPDPSRPQAFVFDFQPQDPENVYTAVAALSGWKIPGVIRRRTLRRIPISRCWFVGFSINDGVDSAIKFNEVWSTDLIVGKRDCRHYTNGAYWPMSWGIERERALLCCPPLWGDFLDQTFRCCSSTKLFSFF</sequence>
<evidence type="ECO:0000313" key="3">
    <source>
        <dbReference type="RefSeq" id="XP_026665043.1"/>
    </source>
</evidence>
<dbReference type="OrthoDB" id="1920822at2759"/>
<accession>A0A8B8JBH5</accession>
<protein>
    <submittedName>
        <fullName evidence="3">Uncharacterized protein LOC103719062 isoform X1</fullName>
    </submittedName>
</protein>
<dbReference type="GeneID" id="103719062"/>
<gene>
    <name evidence="3" type="primary">LOC103719062</name>
</gene>
<keyword evidence="2" id="KW-1185">Reference proteome</keyword>
<dbReference type="PANTHER" id="PTHR36342:SF1">
    <property type="entry name" value="PTB DOMAIN ENGULFMENT ADAPTER"/>
    <property type="match status" value="1"/>
</dbReference>
<organism evidence="2 3">
    <name type="scientific">Phoenix dactylifera</name>
    <name type="common">Date palm</name>
    <dbReference type="NCBI Taxonomy" id="42345"/>
    <lineage>
        <taxon>Eukaryota</taxon>
        <taxon>Viridiplantae</taxon>
        <taxon>Streptophyta</taxon>
        <taxon>Embryophyta</taxon>
        <taxon>Tracheophyta</taxon>
        <taxon>Spermatophyta</taxon>
        <taxon>Magnoliopsida</taxon>
        <taxon>Liliopsida</taxon>
        <taxon>Arecaceae</taxon>
        <taxon>Coryphoideae</taxon>
        <taxon>Phoeniceae</taxon>
        <taxon>Phoenix</taxon>
    </lineage>
</organism>
<feature type="region of interest" description="Disordered" evidence="1">
    <location>
        <begin position="1"/>
        <end position="22"/>
    </location>
</feature>
<proteinExistence type="predicted"/>
<dbReference type="PANTHER" id="PTHR36342">
    <property type="entry name" value="PTB DOMAIN ENGULFMENT ADAPTER"/>
    <property type="match status" value="1"/>
</dbReference>
<evidence type="ECO:0000256" key="1">
    <source>
        <dbReference type="SAM" id="MobiDB-lite"/>
    </source>
</evidence>
<reference evidence="3" key="1">
    <citation type="submission" date="2025-08" db="UniProtKB">
        <authorList>
            <consortium name="RefSeq"/>
        </authorList>
    </citation>
    <scope>IDENTIFICATION</scope>
    <source>
        <tissue evidence="3">Young leaves</tissue>
    </source>
</reference>
<dbReference type="AlphaFoldDB" id="A0A8B8JBH5"/>